<proteinExistence type="predicted"/>
<dbReference type="InterPro" id="IPR000868">
    <property type="entry name" value="Isochorismatase-like_dom"/>
</dbReference>
<dbReference type="Pfam" id="PF00857">
    <property type="entry name" value="Isochorismatase"/>
    <property type="match status" value="1"/>
</dbReference>
<feature type="domain" description="Isochorismatase-like" evidence="1">
    <location>
        <begin position="37"/>
        <end position="135"/>
    </location>
</feature>
<dbReference type="PATRIC" id="fig|87541.4.peg.238"/>
<dbReference type="RefSeq" id="WP_231723614.1">
    <property type="nucleotide sequence ID" value="NZ_JASOZP010000018.1"/>
</dbReference>
<evidence type="ECO:0000313" key="3">
    <source>
        <dbReference type="Proteomes" id="UP000070422"/>
    </source>
</evidence>
<protein>
    <recommendedName>
        <fullName evidence="1">Isochorismatase-like domain-containing protein</fullName>
    </recommendedName>
</protein>
<evidence type="ECO:0000313" key="2">
    <source>
        <dbReference type="EMBL" id="KXB37954.1"/>
    </source>
</evidence>
<dbReference type="InterPro" id="IPR036380">
    <property type="entry name" value="Isochorismatase-like_sf"/>
</dbReference>
<name>A0A133Y429_9LACT</name>
<dbReference type="SUPFAM" id="SSF52499">
    <property type="entry name" value="Isochorismatase-like hydrolases"/>
    <property type="match status" value="1"/>
</dbReference>
<accession>A0A133Y429</accession>
<dbReference type="PANTHER" id="PTHR14119:SF3">
    <property type="entry name" value="ISOCHORISMATASE DOMAIN-CONTAINING PROTEIN 2"/>
    <property type="match status" value="1"/>
</dbReference>
<organism evidence="2 3">
    <name type="scientific">Aerococcus christensenii</name>
    <dbReference type="NCBI Taxonomy" id="87541"/>
    <lineage>
        <taxon>Bacteria</taxon>
        <taxon>Bacillati</taxon>
        <taxon>Bacillota</taxon>
        <taxon>Bacilli</taxon>
        <taxon>Lactobacillales</taxon>
        <taxon>Aerococcaceae</taxon>
        <taxon>Aerococcus</taxon>
    </lineage>
</organism>
<dbReference type="EMBL" id="LSCQ01000016">
    <property type="protein sequence ID" value="KXB37954.1"/>
    <property type="molecule type" value="Genomic_DNA"/>
</dbReference>
<dbReference type="PANTHER" id="PTHR14119">
    <property type="entry name" value="HYDROLASE"/>
    <property type="match status" value="1"/>
</dbReference>
<dbReference type="AlphaFoldDB" id="A0A133Y429"/>
<dbReference type="InterPro" id="IPR050993">
    <property type="entry name" value="Isochorismatase_domain"/>
</dbReference>
<sequence length="163" mass="18540">MPNPKDYLANVQFLLEALTYLPIQKIVTEQYPQGLGSTDKTLNPYLYNVPTYAKTQFNACIPEVLEHITDSIQHVVIIGTETSICVEQTAHQLLADYPKLQLNLIRDALIARNPIEHEWALNQLQADGATLLSSESFLYRLLADSTRPNFKAISRLVKKRHHQ</sequence>
<comment type="caution">
    <text evidence="2">The sequence shown here is derived from an EMBL/GenBank/DDBJ whole genome shotgun (WGS) entry which is preliminary data.</text>
</comment>
<gene>
    <name evidence="2" type="ORF">HMPREF3187_00239</name>
</gene>
<dbReference type="Gene3D" id="3.40.50.850">
    <property type="entry name" value="Isochorismatase-like"/>
    <property type="match status" value="1"/>
</dbReference>
<reference evidence="2 3" key="1">
    <citation type="submission" date="2016-01" db="EMBL/GenBank/DDBJ databases">
        <authorList>
            <person name="Oliw E.H."/>
        </authorList>
    </citation>
    <scope>NUCLEOTIDE SEQUENCE [LARGE SCALE GENOMIC DNA]</scope>
    <source>
        <strain evidence="2 3">KA00635</strain>
    </source>
</reference>
<dbReference type="Proteomes" id="UP000070422">
    <property type="component" value="Unassembled WGS sequence"/>
</dbReference>
<evidence type="ECO:0000259" key="1">
    <source>
        <dbReference type="Pfam" id="PF00857"/>
    </source>
</evidence>